<feature type="repeat" description="TPR" evidence="3">
    <location>
        <begin position="1139"/>
        <end position="1172"/>
    </location>
</feature>
<dbReference type="SUPFAM" id="SSF48452">
    <property type="entry name" value="TPR-like"/>
    <property type="match status" value="4"/>
</dbReference>
<dbReference type="GO" id="GO:0005524">
    <property type="term" value="F:ATP binding"/>
    <property type="evidence" value="ECO:0007669"/>
    <property type="project" value="InterPro"/>
</dbReference>
<dbReference type="Pfam" id="PF00069">
    <property type="entry name" value="Pkinase"/>
    <property type="match status" value="1"/>
</dbReference>
<reference evidence="6" key="1">
    <citation type="journal article" date="2006" name="PLoS Biol.">
        <title>Macronuclear genome sequence of the ciliate Tetrahymena thermophila, a model eukaryote.</title>
        <authorList>
            <person name="Eisen J.A."/>
            <person name="Coyne R.S."/>
            <person name="Wu M."/>
            <person name="Wu D."/>
            <person name="Thiagarajan M."/>
            <person name="Wortman J.R."/>
            <person name="Badger J.H."/>
            <person name="Ren Q."/>
            <person name="Amedeo P."/>
            <person name="Jones K.M."/>
            <person name="Tallon L.J."/>
            <person name="Delcher A.L."/>
            <person name="Salzberg S.L."/>
            <person name="Silva J.C."/>
            <person name="Haas B.J."/>
            <person name="Majoros W.H."/>
            <person name="Farzad M."/>
            <person name="Carlton J.M."/>
            <person name="Smith R.K. Jr."/>
            <person name="Garg J."/>
            <person name="Pearlman R.E."/>
            <person name="Karrer K.M."/>
            <person name="Sun L."/>
            <person name="Manning G."/>
            <person name="Elde N.C."/>
            <person name="Turkewitz A.P."/>
            <person name="Asai D.J."/>
            <person name="Wilkes D.E."/>
            <person name="Wang Y."/>
            <person name="Cai H."/>
            <person name="Collins K."/>
            <person name="Stewart B.A."/>
            <person name="Lee S.R."/>
            <person name="Wilamowska K."/>
            <person name="Weinberg Z."/>
            <person name="Ruzzo W.L."/>
            <person name="Wloga D."/>
            <person name="Gaertig J."/>
            <person name="Frankel J."/>
            <person name="Tsao C.-C."/>
            <person name="Gorovsky M.A."/>
            <person name="Keeling P.J."/>
            <person name="Waller R.F."/>
            <person name="Patron N.J."/>
            <person name="Cherry J.M."/>
            <person name="Stover N.A."/>
            <person name="Krieger C.J."/>
            <person name="del Toro C."/>
            <person name="Ryder H.F."/>
            <person name="Williamson S.C."/>
            <person name="Barbeau R.A."/>
            <person name="Hamilton E.P."/>
            <person name="Orias E."/>
        </authorList>
    </citation>
    <scope>NUCLEOTIDE SEQUENCE [LARGE SCALE GENOMIC DNA]</scope>
    <source>
        <strain evidence="6">SB210</strain>
    </source>
</reference>
<sequence>MNSSQTEEEAILQETLEFLQEELEQNKGFKITNKYGGRGGFGLVLFVEEMSDPSKKYAIKAQSIINTMTGKVNKNLLKQCEDEATILRSCDHKNIVQIHSDFVIGLYHFIQMNLCQCSLQDWIDQNTQPINDMLFLHYVNQIIDGIEYLHNKDYVLRDLSVRNILITTDNIVKLCDFGLAKKYDDLLKSKVLYTQTARGVFLYFPPELQEDLNAQKSQIKQTKKGDIWAFGICLMILGGIKYNQLLNLQNNNYQVSDAPFLSESSNQLIKFILNKDPQKRPSFPEIREKIFSLYYGRNGMLNESLGSKSTQSSSGSELIDVLQSSKLKFYSESQTILTQITEANQVLQSPINQETNRKLSSSLEQFPISNKKDDSEKIPEVQLHKKAFSVQVAIDKNIDIDFMETNIIFNKYSKHLKEYPNSVQALLTLGYLNAYAFSNYELSKKYFEEAIQIDGNEIDAYLGICTCIILNRELKYISKAKSYLNKCLSIKKQYWRTYYIYAWLLILANKEKEALNYLIQGLQIENQSVELLSLQLIQYRHQNQINTLDLAEKVANLNKKHNPVVFQRLGSFYSNEMQNYTKAIYFYKQAYEINKKDLLTHIHLADNYYKNKDSWEAEQYLINAQILYPENSILLNFLGQKEVDLANQEQLFKKSISLDPYNKWALYNLARCQLSLGNFESAIKYYKKVLEQDPEDEQANAGIGLVLGFYLQDFNQAIEHYKIAINTNFLKLEYLINLANLHLNIKDLDSAQSYINQCMQINSNTPKIYEILCKIEQQKGNSLKAVEYIQKQMELEPQNADVYHRLGQLYHQSNPEEAKKNYIKSLQLDPKQKMVNYRLGLLEKEFTQQIKYYQNELIINPQNIEAISAVAMSLQCQGKYDLALQFLQKGLKRDPNNYILYKNIANVYSIQRKYYESIESYKQALNLNAQNIELLFLLANTYFLSGQTENAIDNYKEAIKLNPSYHQSYFELGKIYEELKQYQQAVEQFQVYLQYQPNSSETYYKIGMIEYLHFKNIQKAQICFIQSIQLNPNNNSSCYRYLGLIQNELGDYKQAKQNFLQAIEINKNEEDLYFILAQISYNYFKDIWQAIEYLEKYLQLFPNQEKQEQLLNEWYLKVNNTVRARETYEKQIQENPQNISAIMKIASIEYQVKNYHKSIFQYNKVLEIDPNNKLSLYNIGLCFKQLEKYEKAVEYFQNVIKIYQSFSLAYYQIGEIEQRYLNNPKKAIKFLRKAIELKGQDADSYFYLGLAFDKIDYKYEALECFQKLLDCSPKYPTADFCKKYISENIIVKKKKYKETTLEENDCKVF</sequence>
<dbReference type="SUPFAM" id="SSF56112">
    <property type="entry name" value="Protein kinase-like (PK-like)"/>
    <property type="match status" value="1"/>
</dbReference>
<dbReference type="KEGG" id="tet:TTHERM_00678530"/>
<dbReference type="eggNOG" id="KOG4626">
    <property type="taxonomic scope" value="Eukaryota"/>
</dbReference>
<dbReference type="Proteomes" id="UP000009168">
    <property type="component" value="Unassembled WGS sequence"/>
</dbReference>
<organism evidence="5 6">
    <name type="scientific">Tetrahymena thermophila (strain SB210)</name>
    <dbReference type="NCBI Taxonomy" id="312017"/>
    <lineage>
        <taxon>Eukaryota</taxon>
        <taxon>Sar</taxon>
        <taxon>Alveolata</taxon>
        <taxon>Ciliophora</taxon>
        <taxon>Intramacronucleata</taxon>
        <taxon>Oligohymenophorea</taxon>
        <taxon>Hymenostomatida</taxon>
        <taxon>Tetrahymenina</taxon>
        <taxon>Tetrahymenidae</taxon>
        <taxon>Tetrahymena</taxon>
    </lineage>
</organism>
<dbReference type="Pfam" id="PF13414">
    <property type="entry name" value="TPR_11"/>
    <property type="match status" value="1"/>
</dbReference>
<evidence type="ECO:0000259" key="4">
    <source>
        <dbReference type="PROSITE" id="PS50011"/>
    </source>
</evidence>
<dbReference type="SUPFAM" id="SSF81901">
    <property type="entry name" value="HCP-like"/>
    <property type="match status" value="1"/>
</dbReference>
<evidence type="ECO:0000256" key="1">
    <source>
        <dbReference type="ARBA" id="ARBA00022803"/>
    </source>
</evidence>
<keyword evidence="1 3" id="KW-0802">TPR repeat</keyword>
<dbReference type="PROSITE" id="PS50293">
    <property type="entry name" value="TPR_REGION"/>
    <property type="match status" value="3"/>
</dbReference>
<evidence type="ECO:0000313" key="6">
    <source>
        <dbReference type="Proteomes" id="UP000009168"/>
    </source>
</evidence>
<dbReference type="PROSITE" id="PS50011">
    <property type="entry name" value="PROTEIN_KINASE_DOM"/>
    <property type="match status" value="1"/>
</dbReference>
<gene>
    <name evidence="5" type="ORF">TTHERM_00678530</name>
</gene>
<dbReference type="GO" id="GO:0004672">
    <property type="term" value="F:protein kinase activity"/>
    <property type="evidence" value="ECO:0007669"/>
    <property type="project" value="InterPro"/>
</dbReference>
<feature type="repeat" description="TPR" evidence="3">
    <location>
        <begin position="864"/>
        <end position="897"/>
    </location>
</feature>
<accession>I7MB44</accession>
<comment type="similarity">
    <text evidence="2">Belongs to the APC3/CDC27 family.</text>
</comment>
<dbReference type="PANTHER" id="PTHR12558">
    <property type="entry name" value="CELL DIVISION CYCLE 16,23,27"/>
    <property type="match status" value="1"/>
</dbReference>
<dbReference type="InterPro" id="IPR011990">
    <property type="entry name" value="TPR-like_helical_dom_sf"/>
</dbReference>
<dbReference type="eggNOG" id="KOG1124">
    <property type="taxonomic scope" value="Eukaryota"/>
</dbReference>
<dbReference type="RefSeq" id="XP_001027829.2">
    <property type="nucleotide sequence ID" value="XM_001027829.2"/>
</dbReference>
<feature type="domain" description="Protein kinase" evidence="4">
    <location>
        <begin position="30"/>
        <end position="295"/>
    </location>
</feature>
<dbReference type="InterPro" id="IPR000719">
    <property type="entry name" value="Prot_kinase_dom"/>
</dbReference>
<dbReference type="CDD" id="cd00180">
    <property type="entry name" value="PKc"/>
    <property type="match status" value="1"/>
</dbReference>
<feature type="repeat" description="TPR" evidence="3">
    <location>
        <begin position="1036"/>
        <end position="1069"/>
    </location>
</feature>
<feature type="repeat" description="TPR" evidence="3">
    <location>
        <begin position="1173"/>
        <end position="1206"/>
    </location>
</feature>
<feature type="repeat" description="TPR" evidence="3">
    <location>
        <begin position="800"/>
        <end position="832"/>
    </location>
</feature>
<dbReference type="InterPro" id="IPR011009">
    <property type="entry name" value="Kinase-like_dom_sf"/>
</dbReference>
<feature type="repeat" description="TPR" evidence="3">
    <location>
        <begin position="663"/>
        <end position="696"/>
    </location>
</feature>
<feature type="repeat" description="TPR" evidence="3">
    <location>
        <begin position="966"/>
        <end position="999"/>
    </location>
</feature>
<dbReference type="SMART" id="SM00028">
    <property type="entry name" value="TPR"/>
    <property type="match status" value="19"/>
</dbReference>
<dbReference type="PANTHER" id="PTHR12558:SF13">
    <property type="entry name" value="CELL DIVISION CYCLE PROTEIN 27 HOMOLOG"/>
    <property type="match status" value="1"/>
</dbReference>
<dbReference type="Gene3D" id="1.25.40.10">
    <property type="entry name" value="Tetratricopeptide repeat domain"/>
    <property type="match status" value="7"/>
</dbReference>
<dbReference type="InParanoid" id="I7MB44"/>
<dbReference type="PROSITE" id="PS50005">
    <property type="entry name" value="TPR"/>
    <property type="match status" value="10"/>
</dbReference>
<feature type="repeat" description="TPR" evidence="3">
    <location>
        <begin position="1242"/>
        <end position="1275"/>
    </location>
</feature>
<dbReference type="Pfam" id="PF14559">
    <property type="entry name" value="TPR_19"/>
    <property type="match status" value="1"/>
</dbReference>
<dbReference type="eggNOG" id="KOG0198">
    <property type="taxonomic scope" value="Eukaryota"/>
</dbReference>
<dbReference type="Pfam" id="PF00515">
    <property type="entry name" value="TPR_1"/>
    <property type="match status" value="1"/>
</dbReference>
<protein>
    <submittedName>
        <fullName evidence="5">Tetratricopeptide repeat protein</fullName>
    </submittedName>
</protein>
<keyword evidence="6" id="KW-1185">Reference proteome</keyword>
<dbReference type="GeneID" id="7836136"/>
<evidence type="ECO:0000313" key="5">
    <source>
        <dbReference type="EMBL" id="EAS07587.2"/>
    </source>
</evidence>
<evidence type="ECO:0000256" key="2">
    <source>
        <dbReference type="ARBA" id="ARBA00038210"/>
    </source>
</evidence>
<feature type="repeat" description="TPR" evidence="3">
    <location>
        <begin position="932"/>
        <end position="965"/>
    </location>
</feature>
<dbReference type="EMBL" id="GG662216">
    <property type="protein sequence ID" value="EAS07587.2"/>
    <property type="molecule type" value="Genomic_DNA"/>
</dbReference>
<name>I7MB44_TETTS</name>
<evidence type="ECO:0000256" key="3">
    <source>
        <dbReference type="PROSITE-ProRule" id="PRU00339"/>
    </source>
</evidence>
<dbReference type="Pfam" id="PF13181">
    <property type="entry name" value="TPR_8"/>
    <property type="match status" value="6"/>
</dbReference>
<proteinExistence type="inferred from homology"/>
<dbReference type="Gene3D" id="1.10.510.10">
    <property type="entry name" value="Transferase(Phosphotransferase) domain 1"/>
    <property type="match status" value="1"/>
</dbReference>
<feature type="repeat" description="TPR" evidence="3">
    <location>
        <begin position="898"/>
        <end position="931"/>
    </location>
</feature>
<dbReference type="InterPro" id="IPR019734">
    <property type="entry name" value="TPR_rpt"/>
</dbReference>